<feature type="modified residue" description="4-aspartylphosphate" evidence="2">
    <location>
        <position position="51"/>
    </location>
</feature>
<dbReference type="Gene3D" id="1.10.10.10">
    <property type="entry name" value="Winged helix-like DNA-binding domain superfamily/Winged helix DNA-binding domain"/>
    <property type="match status" value="1"/>
</dbReference>
<dbReference type="PANTHER" id="PTHR48111:SF36">
    <property type="entry name" value="TRANSCRIPTIONAL REGULATORY PROTEIN CUTR"/>
    <property type="match status" value="1"/>
</dbReference>
<dbReference type="Gene3D" id="6.10.250.690">
    <property type="match status" value="1"/>
</dbReference>
<dbReference type="Gene3D" id="3.40.50.2300">
    <property type="match status" value="1"/>
</dbReference>
<dbReference type="GO" id="GO:0032993">
    <property type="term" value="C:protein-DNA complex"/>
    <property type="evidence" value="ECO:0007669"/>
    <property type="project" value="TreeGrafter"/>
</dbReference>
<accession>A0A2P8CGU7</accession>
<dbReference type="SMART" id="SM00862">
    <property type="entry name" value="Trans_reg_C"/>
    <property type="match status" value="1"/>
</dbReference>
<protein>
    <submittedName>
        <fullName evidence="6">DNA-binding response OmpR family regulator</fullName>
    </submittedName>
</protein>
<dbReference type="Pfam" id="PF00486">
    <property type="entry name" value="Trans_reg_C"/>
    <property type="match status" value="1"/>
</dbReference>
<name>A0A2P8CGU7_9ACTN</name>
<gene>
    <name evidence="6" type="ORF">CLV63_13926</name>
</gene>
<dbReference type="GO" id="GO:0000156">
    <property type="term" value="F:phosphorelay response regulator activity"/>
    <property type="evidence" value="ECO:0007669"/>
    <property type="project" value="TreeGrafter"/>
</dbReference>
<dbReference type="SUPFAM" id="SSF52172">
    <property type="entry name" value="CheY-like"/>
    <property type="match status" value="1"/>
</dbReference>
<dbReference type="InterPro" id="IPR011006">
    <property type="entry name" value="CheY-like_superfamily"/>
</dbReference>
<feature type="domain" description="OmpR/PhoB-type" evidence="5">
    <location>
        <begin position="124"/>
        <end position="217"/>
    </location>
</feature>
<dbReference type="GO" id="GO:0005829">
    <property type="term" value="C:cytosol"/>
    <property type="evidence" value="ECO:0007669"/>
    <property type="project" value="TreeGrafter"/>
</dbReference>
<evidence type="ECO:0000313" key="6">
    <source>
        <dbReference type="EMBL" id="PSK84207.1"/>
    </source>
</evidence>
<dbReference type="InterPro" id="IPR039420">
    <property type="entry name" value="WalR-like"/>
</dbReference>
<keyword evidence="7" id="KW-1185">Reference proteome</keyword>
<dbReference type="EMBL" id="PYGA01000039">
    <property type="protein sequence ID" value="PSK84207.1"/>
    <property type="molecule type" value="Genomic_DNA"/>
</dbReference>
<evidence type="ECO:0000256" key="1">
    <source>
        <dbReference type="ARBA" id="ARBA00023125"/>
    </source>
</evidence>
<dbReference type="GO" id="GO:0000976">
    <property type="term" value="F:transcription cis-regulatory region binding"/>
    <property type="evidence" value="ECO:0007669"/>
    <property type="project" value="TreeGrafter"/>
</dbReference>
<dbReference type="InterPro" id="IPR001789">
    <property type="entry name" value="Sig_transdc_resp-reg_receiver"/>
</dbReference>
<sequence>MRVLVVEDEQVLADAVAVGLRRESIAVDVAYDGDSALERTSVNEYDVIVLDRDLPGTHGDDVARSLVAGSYTGRILMLTAAGELSDKVEGLTLGADDYMAKPFAFAELVARVRALGRRAAPPLPPVLERGGITLDPANHTVERDGRTVPLTPKEFAVLEVLMRAGGTVVSAEGLLEKAWDENADPFTNVVRVTVMTLRKKLGEPPIVQTVPGAGYRI</sequence>
<dbReference type="OrthoDB" id="116118at2"/>
<evidence type="ECO:0000256" key="3">
    <source>
        <dbReference type="PROSITE-ProRule" id="PRU01091"/>
    </source>
</evidence>
<dbReference type="PROSITE" id="PS51755">
    <property type="entry name" value="OMPR_PHOB"/>
    <property type="match status" value="1"/>
</dbReference>
<evidence type="ECO:0000256" key="2">
    <source>
        <dbReference type="PROSITE-ProRule" id="PRU00169"/>
    </source>
</evidence>
<dbReference type="Proteomes" id="UP000240542">
    <property type="component" value="Unassembled WGS sequence"/>
</dbReference>
<proteinExistence type="predicted"/>
<comment type="caution">
    <text evidence="6">The sequence shown here is derived from an EMBL/GenBank/DDBJ whole genome shotgun (WGS) entry which is preliminary data.</text>
</comment>
<feature type="domain" description="Response regulatory" evidence="4">
    <location>
        <begin position="2"/>
        <end position="116"/>
    </location>
</feature>
<evidence type="ECO:0000313" key="7">
    <source>
        <dbReference type="Proteomes" id="UP000240542"/>
    </source>
</evidence>
<dbReference type="Pfam" id="PF00072">
    <property type="entry name" value="Response_reg"/>
    <property type="match status" value="1"/>
</dbReference>
<feature type="DNA-binding region" description="OmpR/PhoB-type" evidence="3">
    <location>
        <begin position="124"/>
        <end position="217"/>
    </location>
</feature>
<keyword evidence="1 3" id="KW-0238">DNA-binding</keyword>
<dbReference type="AlphaFoldDB" id="A0A2P8CGU7"/>
<reference evidence="6 7" key="1">
    <citation type="submission" date="2018-03" db="EMBL/GenBank/DDBJ databases">
        <title>Genomic Encyclopedia of Archaeal and Bacterial Type Strains, Phase II (KMG-II): from individual species to whole genera.</title>
        <authorList>
            <person name="Goeker M."/>
        </authorList>
    </citation>
    <scope>NUCLEOTIDE SEQUENCE [LARGE SCALE GENOMIC DNA]</scope>
    <source>
        <strain evidence="6 7">DSM 45312</strain>
    </source>
</reference>
<dbReference type="PROSITE" id="PS50110">
    <property type="entry name" value="RESPONSE_REGULATORY"/>
    <property type="match status" value="1"/>
</dbReference>
<evidence type="ECO:0000259" key="4">
    <source>
        <dbReference type="PROSITE" id="PS50110"/>
    </source>
</evidence>
<dbReference type="GO" id="GO:0006355">
    <property type="term" value="P:regulation of DNA-templated transcription"/>
    <property type="evidence" value="ECO:0007669"/>
    <property type="project" value="InterPro"/>
</dbReference>
<dbReference type="RefSeq" id="WP_106586936.1">
    <property type="nucleotide sequence ID" value="NZ_PYGA01000039.1"/>
</dbReference>
<dbReference type="InterPro" id="IPR001867">
    <property type="entry name" value="OmpR/PhoB-type_DNA-bd"/>
</dbReference>
<dbReference type="PANTHER" id="PTHR48111">
    <property type="entry name" value="REGULATOR OF RPOS"/>
    <property type="match status" value="1"/>
</dbReference>
<evidence type="ECO:0000259" key="5">
    <source>
        <dbReference type="PROSITE" id="PS51755"/>
    </source>
</evidence>
<dbReference type="SMART" id="SM00448">
    <property type="entry name" value="REC"/>
    <property type="match status" value="1"/>
</dbReference>
<organism evidence="6 7">
    <name type="scientific">Murinocardiopsis flavida</name>
    <dbReference type="NCBI Taxonomy" id="645275"/>
    <lineage>
        <taxon>Bacteria</taxon>
        <taxon>Bacillati</taxon>
        <taxon>Actinomycetota</taxon>
        <taxon>Actinomycetes</taxon>
        <taxon>Streptosporangiales</taxon>
        <taxon>Nocardiopsidaceae</taxon>
        <taxon>Murinocardiopsis</taxon>
    </lineage>
</organism>
<dbReference type="InterPro" id="IPR036388">
    <property type="entry name" value="WH-like_DNA-bd_sf"/>
</dbReference>
<keyword evidence="2" id="KW-0597">Phosphoprotein</keyword>
<dbReference type="CDD" id="cd00383">
    <property type="entry name" value="trans_reg_C"/>
    <property type="match status" value="1"/>
</dbReference>